<evidence type="ECO:0000313" key="3">
    <source>
        <dbReference type="Proteomes" id="UP001367676"/>
    </source>
</evidence>
<dbReference type="SUPFAM" id="SSF52087">
    <property type="entry name" value="CRAL/TRIO domain"/>
    <property type="match status" value="1"/>
</dbReference>
<evidence type="ECO:0000259" key="1">
    <source>
        <dbReference type="PROSITE" id="PS50191"/>
    </source>
</evidence>
<keyword evidence="3" id="KW-1185">Reference proteome</keyword>
<dbReference type="EMBL" id="JBBCAQ010000022">
    <property type="protein sequence ID" value="KAK7590775.1"/>
    <property type="molecule type" value="Genomic_DNA"/>
</dbReference>
<dbReference type="GO" id="GO:0016020">
    <property type="term" value="C:membrane"/>
    <property type="evidence" value="ECO:0007669"/>
    <property type="project" value="TreeGrafter"/>
</dbReference>
<dbReference type="Proteomes" id="UP001367676">
    <property type="component" value="Unassembled WGS sequence"/>
</dbReference>
<comment type="caution">
    <text evidence="2">The sequence shown here is derived from an EMBL/GenBank/DDBJ whole genome shotgun (WGS) entry which is preliminary data.</text>
</comment>
<sequence>MIDLGANLHPYSNGWRLFVDAGEYSFGHLLKVSMSLGYLKNYLTYVQTAMPIRLKGIHIYNSSPIVNQMIALCKPFINRQLYEMIHTYTCDELNSLFEFIRPEMLPVSSGGEMCAEEMKKDTLDNIKKYEQWFIDDQRLGRTDESKRKRKPGRLGWLFGYGATTEDNLEKNEENDNQKD</sequence>
<dbReference type="Pfam" id="PF00650">
    <property type="entry name" value="CRAL_TRIO"/>
    <property type="match status" value="1"/>
</dbReference>
<organism evidence="2 3">
    <name type="scientific">Parthenolecanium corni</name>
    <dbReference type="NCBI Taxonomy" id="536013"/>
    <lineage>
        <taxon>Eukaryota</taxon>
        <taxon>Metazoa</taxon>
        <taxon>Ecdysozoa</taxon>
        <taxon>Arthropoda</taxon>
        <taxon>Hexapoda</taxon>
        <taxon>Insecta</taxon>
        <taxon>Pterygota</taxon>
        <taxon>Neoptera</taxon>
        <taxon>Paraneoptera</taxon>
        <taxon>Hemiptera</taxon>
        <taxon>Sternorrhyncha</taxon>
        <taxon>Coccoidea</taxon>
        <taxon>Coccidae</taxon>
        <taxon>Parthenolecanium</taxon>
    </lineage>
</organism>
<evidence type="ECO:0000313" key="2">
    <source>
        <dbReference type="EMBL" id="KAK7590775.1"/>
    </source>
</evidence>
<dbReference type="InterPro" id="IPR036865">
    <property type="entry name" value="CRAL-TRIO_dom_sf"/>
</dbReference>
<dbReference type="PANTHER" id="PTHR10174">
    <property type="entry name" value="ALPHA-TOCOPHEROL TRANSFER PROTEIN-RELATED"/>
    <property type="match status" value="1"/>
</dbReference>
<gene>
    <name evidence="2" type="ORF">V9T40_002388</name>
</gene>
<feature type="domain" description="CRAL-TRIO" evidence="1">
    <location>
        <begin position="1"/>
        <end position="117"/>
    </location>
</feature>
<dbReference type="PANTHER" id="PTHR10174:SF224">
    <property type="entry name" value="RETINOL-BINDING PROTEIN PINTA"/>
    <property type="match status" value="1"/>
</dbReference>
<dbReference type="GO" id="GO:1902936">
    <property type="term" value="F:phosphatidylinositol bisphosphate binding"/>
    <property type="evidence" value="ECO:0007669"/>
    <property type="project" value="TreeGrafter"/>
</dbReference>
<dbReference type="AlphaFoldDB" id="A0AAN9Y5C0"/>
<dbReference type="PROSITE" id="PS50191">
    <property type="entry name" value="CRAL_TRIO"/>
    <property type="match status" value="1"/>
</dbReference>
<dbReference type="CDD" id="cd00170">
    <property type="entry name" value="SEC14"/>
    <property type="match status" value="1"/>
</dbReference>
<accession>A0AAN9Y5C0</accession>
<proteinExistence type="predicted"/>
<dbReference type="PRINTS" id="PR00180">
    <property type="entry name" value="CRETINALDHBP"/>
</dbReference>
<dbReference type="InterPro" id="IPR001251">
    <property type="entry name" value="CRAL-TRIO_dom"/>
</dbReference>
<protein>
    <recommendedName>
        <fullName evidence="1">CRAL-TRIO domain-containing protein</fullName>
    </recommendedName>
</protein>
<reference evidence="2 3" key="1">
    <citation type="submission" date="2024-03" db="EMBL/GenBank/DDBJ databases">
        <title>Adaptation during the transition from Ophiocordyceps entomopathogen to insect associate is accompanied by gene loss and intensified selection.</title>
        <authorList>
            <person name="Ward C.M."/>
            <person name="Onetto C.A."/>
            <person name="Borneman A.R."/>
        </authorList>
    </citation>
    <scope>NUCLEOTIDE SEQUENCE [LARGE SCALE GENOMIC DNA]</scope>
    <source>
        <strain evidence="2">AWRI1</strain>
        <tissue evidence="2">Single Adult Female</tissue>
    </source>
</reference>
<name>A0AAN9Y5C0_9HEMI</name>
<dbReference type="Gene3D" id="3.40.525.10">
    <property type="entry name" value="CRAL-TRIO lipid binding domain"/>
    <property type="match status" value="1"/>
</dbReference>